<feature type="region of interest" description="Disordered" evidence="1">
    <location>
        <begin position="312"/>
        <end position="331"/>
    </location>
</feature>
<dbReference type="InterPro" id="IPR004292">
    <property type="entry name" value="L1-like"/>
</dbReference>
<organismHost>
    <name type="scientific">Bos taurus</name>
    <name type="common">Bovine</name>
    <dbReference type="NCBI Taxonomy" id="9913"/>
</organismHost>
<name>A0A9W3NKF9_ADEB3</name>
<protein>
    <submittedName>
        <fullName evidence="2">52kDa protein</fullName>
    </submittedName>
</protein>
<sequence>MMHPALRQMKPRSAAVVGVPAAAASASVDSGGTTAPPGVECGEGEGLARLYAHPDTHPRVCVKRDAAEAYVPRENLFRDRSGEEPEGSRDLKYKAGRQLRAGMPRKRVLTEGDFEVDERTGISSAKAHMEAADLVRAYEQTVKQEANFQKSFNNHVRTLISREETTLGLMHLWDFAEAYAQNPDSKTLTAQLFLIVQHLQDEGIFREAFLSIAEPEGRWMLDLLNILQSIVVQERQLSLSEKVAAVNYSVVTLGKHYARKIFKSPFVPLDKEVKISTFYMRAVLKVLGLSHDLGMYRNEKVEKLASIGRRSGDERRGAAVQPAPRTNHWRF</sequence>
<accession>A0A9W3NKF9</accession>
<dbReference type="Pfam" id="PF03052">
    <property type="entry name" value="Adeno_52K"/>
    <property type="match status" value="1"/>
</dbReference>
<organism evidence="2">
    <name type="scientific">Bovine adenovirus B serotype 3</name>
    <name type="common">BAdV-3</name>
    <name type="synonym">Mastadenovirus bos3</name>
    <dbReference type="NCBI Taxonomy" id="10510"/>
    <lineage>
        <taxon>Viruses</taxon>
        <taxon>Varidnaviria</taxon>
        <taxon>Bamfordvirae</taxon>
        <taxon>Preplasmiviricota</taxon>
        <taxon>Polisuviricotina</taxon>
        <taxon>Pharingeaviricetes</taxon>
        <taxon>Rowavirales</taxon>
        <taxon>Adenoviridae</taxon>
        <taxon>Mastadenovirus</taxon>
        <taxon>Mastadenovirus bostertium</taxon>
        <taxon>Bovine mastadenovirus B</taxon>
    </lineage>
</organism>
<proteinExistence type="predicted"/>
<reference evidence="2" key="1">
    <citation type="journal article" date="2011" name="Virol. J.">
        <title>Isolation, identification, and complete genome sequence of a bovine adenovirus type 3 from cattle in China.</title>
        <authorList>
            <person name="Zhu Y.M."/>
            <person name="Yu Z."/>
            <person name="Cai H."/>
            <person name="Gao Y.R."/>
            <person name="Dong X.M."/>
            <person name="Li Z.L."/>
            <person name="Shi H.F."/>
            <person name="Meng Q.F."/>
            <person name="Lu C."/>
            <person name="Xue F."/>
        </authorList>
    </citation>
    <scope>NUCLEOTIDE SEQUENCE [LARGE SCALE GENOMIC DNA]</scope>
    <source>
        <strain evidence="2">HLJ0955</strain>
    </source>
</reference>
<evidence type="ECO:0000256" key="1">
    <source>
        <dbReference type="SAM" id="MobiDB-lite"/>
    </source>
</evidence>
<dbReference type="EMBL" id="JN381195">
    <property type="protein sequence ID" value="AEW91333.1"/>
    <property type="molecule type" value="Genomic_DNA"/>
</dbReference>
<evidence type="ECO:0000313" key="2">
    <source>
        <dbReference type="EMBL" id="AEW91333.1"/>
    </source>
</evidence>